<protein>
    <submittedName>
        <fullName evidence="2">Inactive carboxypeptidase-like protein X2</fullName>
    </submittedName>
</protein>
<reference evidence="2" key="1">
    <citation type="submission" date="2025-08" db="UniProtKB">
        <authorList>
            <consortium name="RefSeq"/>
        </authorList>
    </citation>
    <scope>IDENTIFICATION</scope>
    <source>
        <strain evidence="2">Tuebingen</strain>
        <tissue evidence="2">Fibroblasts and whole tissue</tissue>
    </source>
</reference>
<gene>
    <name evidence="2" type="primary">cpxm2</name>
</gene>
<organism evidence="1 2">
    <name type="scientific">Danio rerio</name>
    <name type="common">Zebrafish</name>
    <name type="synonym">Brachydanio rerio</name>
    <dbReference type="NCBI Taxonomy" id="7955"/>
    <lineage>
        <taxon>Eukaryota</taxon>
        <taxon>Metazoa</taxon>
        <taxon>Chordata</taxon>
        <taxon>Craniata</taxon>
        <taxon>Vertebrata</taxon>
        <taxon>Euteleostomi</taxon>
        <taxon>Actinopterygii</taxon>
        <taxon>Neopterygii</taxon>
        <taxon>Teleostei</taxon>
        <taxon>Ostariophysi</taxon>
        <taxon>Cypriniformes</taxon>
        <taxon>Danionidae</taxon>
        <taxon>Danioninae</taxon>
        <taxon>Danio</taxon>
    </lineage>
</organism>
<name>A0AC58GZK2_DANRE</name>
<accession>A0AC58GZK2</accession>
<proteinExistence type="predicted"/>
<evidence type="ECO:0000313" key="1">
    <source>
        <dbReference type="Proteomes" id="UP000000437"/>
    </source>
</evidence>
<evidence type="ECO:0000313" key="2">
    <source>
        <dbReference type="RefSeq" id="XP_073775160.1"/>
    </source>
</evidence>
<dbReference type="RefSeq" id="XP_073775160.1">
    <property type="nucleotide sequence ID" value="XM_073919059.1"/>
</dbReference>
<keyword evidence="1" id="KW-1185">Reference proteome</keyword>
<sequence length="1044" mass="117888">MMWSLQTLRLLLGIMGFLLEVSSASASEDQDYYLQELRSREHYQRGLQVGHTHTTHTPAAGEQNTLLTADPQSVKPAHRKSEKSRKAVKDGGREADSSFASQPEDCPPLGLESLNIDDFQLHASSMRHYGLGPHRGRLNIQGGLLEDDLYGGGWCAGHTDPLQWFEVDARRLTKFTAVVTQGRSSLWSSDWVSSYKVLFSNDSHSWVTLKNGSRDLIFSGNREKEIPVLNTFPRAVVARYIRINPRSWHSGGGVCMRVEIMGCPMPDPNNYYRRRNEVTTTDNLDFKHHSYKEMRQLMKVVSEMCPNITRIYNIGKSFQGQKLYAIEISDNPGEHELGEPEFRYTAGAHGNEVLGRELLLLLLQFMCQEYLSGNTRIRHLVEETRIHLLPSVNPDGHQQAYEAGSERSGWSLGRWSLDGLDIHHNFPDLNSVLWEAEARNWVPRRFHNHHVPIPDWYRSANATVAVETRALVSWMEKIPFVLGANLQGGELVVSFPFDRTRSVTALREATPTPDDQVFRWLAFAYASTHRLMTDAGRRLCHTHHCASEDGTINGASWHTAAGSMNDFSYLHTNCFELSVYTGCDKYPHQSELPEEWENNRESLLVFMEQVHRGIKGVVRDGQGKGIANAVISVEGINHDVRSASDGDYWRLLNPGEYRVTVRAEGFSSSSRVCTVGYANTASSCDFQLSRSNLQRIREIMRRFNKQPISMRSRPRRMFQMVQFLVPSGPKRPNSSSGSKPKPTLTTADQFIQRVRAVTGLRQQDVFHNLRVPNQQQTDRDEISLLLLTGYGVFCIDLKTWSGSVSAQSDSLWPLQSKEQQKHTHTHTSTEELPDALQQIRVKAGNLCAHLRRCGLHLPSSLCVPRVLLLSECVLSDALLQDELLVSHTHIEPFLRSLTEGYASWLTHTLTPAWITGQLSYSQMRAVREQLELIGSWDVLQMIDGQQISGDFQSCRHLSISRQETDLLEFSPTGSLVSDTLWSLLGHTPQVTVSLYKRGPQGWLGKPIIATATIPSSTRVIFRMRGDATESRIPCGRIRSITLSI</sequence>
<dbReference type="Proteomes" id="UP000000437">
    <property type="component" value="Chromosome 12"/>
</dbReference>